<dbReference type="PANTHER" id="PTHR35201:SF4">
    <property type="entry name" value="BETA-PINACENE SYNTHASE-RELATED"/>
    <property type="match status" value="1"/>
</dbReference>
<organism evidence="3 4">
    <name type="scientific">Amycolatopsis suaedae</name>
    <dbReference type="NCBI Taxonomy" id="2510978"/>
    <lineage>
        <taxon>Bacteria</taxon>
        <taxon>Bacillati</taxon>
        <taxon>Actinomycetota</taxon>
        <taxon>Actinomycetes</taxon>
        <taxon>Pseudonocardiales</taxon>
        <taxon>Pseudonocardiaceae</taxon>
        <taxon>Amycolatopsis</taxon>
    </lineage>
</organism>
<reference evidence="3 4" key="1">
    <citation type="submission" date="2019-02" db="EMBL/GenBank/DDBJ databases">
        <title>Draft genome sequence of Amycolatopsis sp. 8-3EHSu isolated from roots of Suaeda maritima.</title>
        <authorList>
            <person name="Duangmal K."/>
            <person name="Chantavorakit T."/>
        </authorList>
    </citation>
    <scope>NUCLEOTIDE SEQUENCE [LARGE SCALE GENOMIC DNA]</scope>
    <source>
        <strain evidence="3 4">8-3EHSu</strain>
    </source>
</reference>
<dbReference type="RefSeq" id="WP_130475595.1">
    <property type="nucleotide sequence ID" value="NZ_SFCC01000006.1"/>
</dbReference>
<keyword evidence="2" id="KW-0479">Metal-binding</keyword>
<dbReference type="GO" id="GO:0010333">
    <property type="term" value="F:terpene synthase activity"/>
    <property type="evidence" value="ECO:0007669"/>
    <property type="project" value="InterPro"/>
</dbReference>
<dbReference type="Proteomes" id="UP000292003">
    <property type="component" value="Unassembled WGS sequence"/>
</dbReference>
<protein>
    <recommendedName>
        <fullName evidence="2">Terpene synthase</fullName>
        <ecNumber evidence="2">4.2.3.-</ecNumber>
    </recommendedName>
</protein>
<accession>A0A4Q7J8Z5</accession>
<keyword evidence="4" id="KW-1185">Reference proteome</keyword>
<comment type="cofactor">
    <cofactor evidence="2">
        <name>Mg(2+)</name>
        <dbReference type="ChEBI" id="CHEBI:18420"/>
    </cofactor>
</comment>
<dbReference type="OrthoDB" id="2989600at2"/>
<sequence>MRPFELPEFYMPYPARLNPNLERAREHSKAWAYEMDMIDVPQNGTAIWDERDFDAHDYALLCSYTHPDAPAPALDLVTDWYVWVFYFDDHFLELYKRTRDLTGAKAYLDRLREFMPVEGEITAEPENPVERGLADLWNRTIPAHSTTWRRRFVDSTRNLLEESLWELANINEGRVANPIEYIEMRRKVGGAPWSANLVEHAAGAEVPSAVAASRPLEVLRDTFADAVHLRNDLFSYEREVREEGELSNGVLVFEKFLGCSTQEAAESVNDLLTSRLHQFEHTALTELPALVVENGLDPKAQRDLMAYIKGLQDWQSGGHEWHLRSSRYMNEGMADSGPVLGGPKGIGVSASRIVPSLLATSGQRLRSFSHVPFATVDPWRPEIHQPFQLRMSPHLDVARENVVEWARRMGILDPVPGVWDEAKLRAYDLPLCAAGLHPDATPEELDLASGWLAWGTYGDDYYPRVFGRNPDLTPAKMCTARLKRFLPVGDEPTPAPTDALERGLADLWFRTADGMTPGHRRRLRTSLEVMLDAWVWELDNQRQNRVPDPVDYVEMRRRTFGADFTMDLCRLTKDHAVPDEVFRSRPFTSMENSAADYACLLNDLYSYQKEIQFEGEVHNAVLVVRNFLDCAEDRAKQVVADLMTARLHQFEHVLAVELPAMFTDFGLDSGARRAVLDYAEQLKHWMSGIHNWHEGCHRYSEADLHRHLAADLRLPTGPTGLGTSAARLRRLVPVP</sequence>
<evidence type="ECO:0000256" key="2">
    <source>
        <dbReference type="RuleBase" id="RU366034"/>
    </source>
</evidence>
<evidence type="ECO:0000313" key="3">
    <source>
        <dbReference type="EMBL" id="RZQ63342.1"/>
    </source>
</evidence>
<dbReference type="SFLD" id="SFLDS00005">
    <property type="entry name" value="Isoprenoid_Synthase_Type_I"/>
    <property type="match status" value="2"/>
</dbReference>
<dbReference type="InterPro" id="IPR034686">
    <property type="entry name" value="Terpene_cyclase-like_2"/>
</dbReference>
<dbReference type="AlphaFoldDB" id="A0A4Q7J8Z5"/>
<dbReference type="Gene3D" id="1.10.600.10">
    <property type="entry name" value="Farnesyl Diphosphate Synthase"/>
    <property type="match status" value="2"/>
</dbReference>
<evidence type="ECO:0000313" key="4">
    <source>
        <dbReference type="Proteomes" id="UP000292003"/>
    </source>
</evidence>
<gene>
    <name evidence="3" type="ORF">EWH70_12875</name>
</gene>
<keyword evidence="1 2" id="KW-0456">Lyase</keyword>
<keyword evidence="2" id="KW-0460">Magnesium</keyword>
<comment type="similarity">
    <text evidence="2">Belongs to the terpene synthase family.</text>
</comment>
<dbReference type="EC" id="4.2.3.-" evidence="2"/>
<evidence type="ECO:0000256" key="1">
    <source>
        <dbReference type="ARBA" id="ARBA00023239"/>
    </source>
</evidence>
<dbReference type="Pfam" id="PF19086">
    <property type="entry name" value="Terpene_syn_C_2"/>
    <property type="match status" value="2"/>
</dbReference>
<dbReference type="InterPro" id="IPR008949">
    <property type="entry name" value="Isoprenoid_synthase_dom_sf"/>
</dbReference>
<dbReference type="EMBL" id="SFCC01000006">
    <property type="protein sequence ID" value="RZQ63342.1"/>
    <property type="molecule type" value="Genomic_DNA"/>
</dbReference>
<proteinExistence type="inferred from homology"/>
<dbReference type="SUPFAM" id="SSF48576">
    <property type="entry name" value="Terpenoid synthases"/>
    <property type="match status" value="2"/>
</dbReference>
<dbReference type="PANTHER" id="PTHR35201">
    <property type="entry name" value="TERPENE SYNTHASE"/>
    <property type="match status" value="1"/>
</dbReference>
<dbReference type="GO" id="GO:0046872">
    <property type="term" value="F:metal ion binding"/>
    <property type="evidence" value="ECO:0007669"/>
    <property type="project" value="UniProtKB-KW"/>
</dbReference>
<name>A0A4Q7J8Z5_9PSEU</name>
<dbReference type="SFLD" id="SFLDG01020">
    <property type="entry name" value="Terpene_Cyclase_Like_2"/>
    <property type="match status" value="2"/>
</dbReference>
<comment type="caution">
    <text evidence="3">The sequence shown here is derived from an EMBL/GenBank/DDBJ whole genome shotgun (WGS) entry which is preliminary data.</text>
</comment>